<protein>
    <recommendedName>
        <fullName evidence="1">MIF4G domain-containing protein</fullName>
    </recommendedName>
</protein>
<dbReference type="SUPFAM" id="SSF48371">
    <property type="entry name" value="ARM repeat"/>
    <property type="match status" value="1"/>
</dbReference>
<dbReference type="Gene3D" id="1.25.40.180">
    <property type="match status" value="1"/>
</dbReference>
<gene>
    <name evidence="2" type="ORF">SMN809_LOCUS75880</name>
</gene>
<reference evidence="2" key="1">
    <citation type="submission" date="2021-02" db="EMBL/GenBank/DDBJ databases">
        <authorList>
            <person name="Nowell W R."/>
        </authorList>
    </citation>
    <scope>NUCLEOTIDE SEQUENCE</scope>
</reference>
<name>A0A8S3IS39_9BILA</name>
<dbReference type="GO" id="GO:0003729">
    <property type="term" value="F:mRNA binding"/>
    <property type="evidence" value="ECO:0007669"/>
    <property type="project" value="TreeGrafter"/>
</dbReference>
<dbReference type="PANTHER" id="PTHR23253">
    <property type="entry name" value="EUKARYOTIC TRANSLATION INITIATION FACTOR 4 GAMMA"/>
    <property type="match status" value="1"/>
</dbReference>
<proteinExistence type="predicted"/>
<dbReference type="Proteomes" id="UP000676336">
    <property type="component" value="Unassembled WGS sequence"/>
</dbReference>
<dbReference type="GO" id="GO:0016281">
    <property type="term" value="C:eukaryotic translation initiation factor 4F complex"/>
    <property type="evidence" value="ECO:0007669"/>
    <property type="project" value="TreeGrafter"/>
</dbReference>
<dbReference type="GO" id="GO:0003743">
    <property type="term" value="F:translation initiation factor activity"/>
    <property type="evidence" value="ECO:0007669"/>
    <property type="project" value="TreeGrafter"/>
</dbReference>
<dbReference type="Pfam" id="PF02854">
    <property type="entry name" value="MIF4G"/>
    <property type="match status" value="1"/>
</dbReference>
<comment type="caution">
    <text evidence="2">The sequence shown here is derived from an EMBL/GenBank/DDBJ whole genome shotgun (WGS) entry which is preliminary data.</text>
</comment>
<organism evidence="2 3">
    <name type="scientific">Rotaria magnacalcarata</name>
    <dbReference type="NCBI Taxonomy" id="392030"/>
    <lineage>
        <taxon>Eukaryota</taxon>
        <taxon>Metazoa</taxon>
        <taxon>Spiralia</taxon>
        <taxon>Gnathifera</taxon>
        <taxon>Rotifera</taxon>
        <taxon>Eurotatoria</taxon>
        <taxon>Bdelloidea</taxon>
        <taxon>Philodinida</taxon>
        <taxon>Philodinidae</taxon>
        <taxon>Rotaria</taxon>
    </lineage>
</organism>
<sequence length="145" mass="17154">CFLYAKLCQHFQKKQITVPDDTGNKITHSFRQLLLTRCQKEFENDYRQEIGYEKKKVDVDAITDEKLQKEESEKLEENLSKAKRKKLGNIFFIGELFKLQMLTDLIMYDCIDYLLRDKTDEESLECLCKLLNTIGKELDLKTSDK</sequence>
<dbReference type="PANTHER" id="PTHR23253:SF78">
    <property type="entry name" value="EUKARYOTIC TRANSLATION INITIATION FACTOR 4G1, ISOFORM B-RELATED"/>
    <property type="match status" value="1"/>
</dbReference>
<evidence type="ECO:0000259" key="1">
    <source>
        <dbReference type="Pfam" id="PF02854"/>
    </source>
</evidence>
<feature type="non-terminal residue" evidence="2">
    <location>
        <position position="1"/>
    </location>
</feature>
<dbReference type="AlphaFoldDB" id="A0A8S3IS39"/>
<evidence type="ECO:0000313" key="2">
    <source>
        <dbReference type="EMBL" id="CAF5202303.1"/>
    </source>
</evidence>
<feature type="domain" description="MIF4G" evidence="1">
    <location>
        <begin position="2"/>
        <end position="143"/>
    </location>
</feature>
<feature type="non-terminal residue" evidence="2">
    <location>
        <position position="145"/>
    </location>
</feature>
<evidence type="ECO:0000313" key="3">
    <source>
        <dbReference type="Proteomes" id="UP000676336"/>
    </source>
</evidence>
<dbReference type="InterPro" id="IPR016024">
    <property type="entry name" value="ARM-type_fold"/>
</dbReference>
<accession>A0A8S3IS39</accession>
<dbReference type="EMBL" id="CAJOBI010333531">
    <property type="protein sequence ID" value="CAF5202303.1"/>
    <property type="molecule type" value="Genomic_DNA"/>
</dbReference>
<dbReference type="InterPro" id="IPR003890">
    <property type="entry name" value="MIF4G-like_typ-3"/>
</dbReference>